<evidence type="ECO:0000259" key="11">
    <source>
        <dbReference type="PROSITE" id="PS50011"/>
    </source>
</evidence>
<reference evidence="12 13" key="1">
    <citation type="submission" date="2016-03" db="EMBL/GenBank/DDBJ databases">
        <title>Fine-scale spatial genetic structure of a fungal parasite of coffee scale insects.</title>
        <authorList>
            <person name="Jackson D."/>
            <person name="Zemenick K.A."/>
            <person name="Malloure B."/>
            <person name="Quandt C.A."/>
            <person name="James T.Y."/>
        </authorList>
    </citation>
    <scope>NUCLEOTIDE SEQUENCE [LARGE SCALE GENOMIC DNA]</scope>
    <source>
        <strain evidence="12 13">UM487</strain>
    </source>
</reference>
<feature type="region of interest" description="Disordered" evidence="10">
    <location>
        <begin position="118"/>
        <end position="142"/>
    </location>
</feature>
<dbReference type="OMA" id="CARCAWD"/>
<dbReference type="EC" id="2.7.11.1" evidence="3"/>
<dbReference type="OrthoDB" id="5584477at2759"/>
<sequence length="779" mass="87504">MTLTEGQIKTIADYPLKDSLARFSGKLGRLEASDEAWRTDIAAVLSVLVAAPAAFSLALPDRGTNVAVKLLSILQHVRGGQIRLDQLRPLIDAVATDSPDTDIWTAVINLIDTVNPSTPPPPSIIPTGRGTPVKTSSSRLDDSETRDIVERELFYEIKDCTHRGVPGFFEKHFDTTKWTKAQAKMLQLILANHDGTKWKNFPADPWEAAVWAWLQGLEKESLAGAQYTLHANKSATEFKERRGQMDIFFQKPKRTKGRFEYKHVLVAGEHKRSFASADFKACMLQLTRHVRSIFADQPMRRFVHAFTIRATTMELWIYDRSGAYSSGEFNIHHEPDKLARALVAYATMDDDAMGLDVSIEWKNSHRYITVEDGNGDEKRVELKGLLVRQRAVVCRGTTCFSTRQGVAKFSWRSDKRQLSEVKLLKLAQEKNVEGVATLMGHREITSIANLRADLDFSGSTRHGFRTTTYDRSDGYTRLQGSESSGSSRKRKSSDDHTRLPTRRRSNSQKSTLRLAHDRPSEANAEANEVNETNETKPSLYAPSRADPYENRILSCLVISPAGRVMSDFGTIRELLEAFRDAIKAHRSLYLRGGILHRDISSNNIIITSPEKADGFKGMLIDLDLAKELDSGPSGARHQTGTMQFMAIEVLRGVDHTYRHDLESFFYVLLWMCARCAWDEVKGFRKEGETPPEESILRKWEIGRFKDIADAKEGHMTVNSLERIMGEFPNALDAVKPLCLRIRSSLFGDTARMVIGTPAGDPELFYDGIIAAFSDAIDKC</sequence>
<dbReference type="Pfam" id="PF17667">
    <property type="entry name" value="Pkinase_fungal"/>
    <property type="match status" value="1"/>
</dbReference>
<feature type="region of interest" description="Disordered" evidence="10">
    <location>
        <begin position="461"/>
        <end position="544"/>
    </location>
</feature>
<keyword evidence="13" id="KW-1185">Reference proteome</keyword>
<dbReference type="GO" id="GO:0005524">
    <property type="term" value="F:ATP binding"/>
    <property type="evidence" value="ECO:0007669"/>
    <property type="project" value="InterPro"/>
</dbReference>
<evidence type="ECO:0000313" key="13">
    <source>
        <dbReference type="Proteomes" id="UP000243081"/>
    </source>
</evidence>
<feature type="compositionally biased region" description="Low complexity" evidence="10">
    <location>
        <begin position="521"/>
        <end position="532"/>
    </location>
</feature>
<feature type="domain" description="Protein kinase" evidence="11">
    <location>
        <begin position="318"/>
        <end position="779"/>
    </location>
</feature>
<evidence type="ECO:0000256" key="4">
    <source>
        <dbReference type="ARBA" id="ARBA00013948"/>
    </source>
</evidence>
<dbReference type="PROSITE" id="PS00109">
    <property type="entry name" value="PROTEIN_KINASE_TYR"/>
    <property type="match status" value="1"/>
</dbReference>
<comment type="caution">
    <text evidence="12">The sequence shown here is derived from an EMBL/GenBank/DDBJ whole genome shotgun (WGS) entry which is preliminary data.</text>
</comment>
<dbReference type="Proteomes" id="UP000243081">
    <property type="component" value="Unassembled WGS sequence"/>
</dbReference>
<organism evidence="12 13">
    <name type="scientific">Cordyceps confragosa</name>
    <name type="common">Lecanicillium lecanii</name>
    <dbReference type="NCBI Taxonomy" id="2714763"/>
    <lineage>
        <taxon>Eukaryota</taxon>
        <taxon>Fungi</taxon>
        <taxon>Dikarya</taxon>
        <taxon>Ascomycota</taxon>
        <taxon>Pezizomycotina</taxon>
        <taxon>Sordariomycetes</taxon>
        <taxon>Hypocreomycetidae</taxon>
        <taxon>Hypocreales</taxon>
        <taxon>Cordycipitaceae</taxon>
        <taxon>Akanthomyces</taxon>
    </lineage>
</organism>
<comment type="subunit">
    <text evidence="2">Component of the EKC/KEOPS complex composed of at least BUD32, CGI121, GON7, KAE1 and PCC1; the whole complex dimerizes.</text>
</comment>
<dbReference type="EMBL" id="LUKN01004566">
    <property type="protein sequence ID" value="OAQ95818.1"/>
    <property type="molecule type" value="Genomic_DNA"/>
</dbReference>
<evidence type="ECO:0000256" key="3">
    <source>
        <dbReference type="ARBA" id="ARBA00012513"/>
    </source>
</evidence>
<dbReference type="InterPro" id="IPR040976">
    <property type="entry name" value="Pkinase_fungal"/>
</dbReference>
<dbReference type="GO" id="GO:0004674">
    <property type="term" value="F:protein serine/threonine kinase activity"/>
    <property type="evidence" value="ECO:0007669"/>
    <property type="project" value="UniProtKB-EC"/>
</dbReference>
<evidence type="ECO:0000256" key="2">
    <source>
        <dbReference type="ARBA" id="ARBA00011534"/>
    </source>
</evidence>
<evidence type="ECO:0000313" key="12">
    <source>
        <dbReference type="EMBL" id="OAQ95818.1"/>
    </source>
</evidence>
<evidence type="ECO:0000256" key="7">
    <source>
        <dbReference type="ARBA" id="ARBA00033194"/>
    </source>
</evidence>
<dbReference type="InterPro" id="IPR011009">
    <property type="entry name" value="Kinase-like_dom_sf"/>
</dbReference>
<gene>
    <name evidence="12" type="ORF">LLEC1_05438</name>
</gene>
<protein>
    <recommendedName>
        <fullName evidence="5">EKC/KEOPS complex subunit BUD32</fullName>
        <ecNumber evidence="3">2.7.11.1</ecNumber>
    </recommendedName>
    <alternativeName>
        <fullName evidence="6 7">Atypical Serine/threonine protein kinase BUD32</fullName>
    </alternativeName>
    <alternativeName>
        <fullName evidence="4">EKC/KEOPS complex subunit bud32</fullName>
    </alternativeName>
</protein>
<comment type="function">
    <text evidence="1">Component of the EKC/KEOPS complex that is required for the formation of a threonylcarbamoyl group on adenosine at position 37 (t(6)A37) in tRNAs that read codons beginning with adenine. The complex is probably involved in the transfer of the threonylcarbamoyl moiety of threonylcarbamoyl-AMP (TC-AMP) to the N6 group of A37. BUD32 has ATPase activity in the context of the EKC/KEOPS complex and likely plays a supporting role to the catalytic subunit KAE1. The EKC/KEOPS complex also promotes both telomere uncapping and telomere elongation. The complex is required for efficient recruitment of transcriptional coactivators.</text>
</comment>
<evidence type="ECO:0000256" key="9">
    <source>
        <dbReference type="ARBA" id="ARBA00048679"/>
    </source>
</evidence>
<evidence type="ECO:0000256" key="8">
    <source>
        <dbReference type="ARBA" id="ARBA00047899"/>
    </source>
</evidence>
<comment type="catalytic activity">
    <reaction evidence="9">
        <text>L-seryl-[protein] + ATP = O-phospho-L-seryl-[protein] + ADP + H(+)</text>
        <dbReference type="Rhea" id="RHEA:17989"/>
        <dbReference type="Rhea" id="RHEA-COMP:9863"/>
        <dbReference type="Rhea" id="RHEA-COMP:11604"/>
        <dbReference type="ChEBI" id="CHEBI:15378"/>
        <dbReference type="ChEBI" id="CHEBI:29999"/>
        <dbReference type="ChEBI" id="CHEBI:30616"/>
        <dbReference type="ChEBI" id="CHEBI:83421"/>
        <dbReference type="ChEBI" id="CHEBI:456216"/>
        <dbReference type="EC" id="2.7.11.1"/>
    </reaction>
</comment>
<dbReference type="PANTHER" id="PTHR38248:SF2">
    <property type="entry name" value="FUNK1 11"/>
    <property type="match status" value="1"/>
</dbReference>
<accession>A0A179I230</accession>
<evidence type="ECO:0000256" key="10">
    <source>
        <dbReference type="SAM" id="MobiDB-lite"/>
    </source>
</evidence>
<dbReference type="Gene3D" id="1.10.510.10">
    <property type="entry name" value="Transferase(Phosphotransferase) domain 1"/>
    <property type="match status" value="1"/>
</dbReference>
<dbReference type="PANTHER" id="PTHR38248">
    <property type="entry name" value="FUNK1 6"/>
    <property type="match status" value="1"/>
</dbReference>
<evidence type="ECO:0000256" key="1">
    <source>
        <dbReference type="ARBA" id="ARBA00003747"/>
    </source>
</evidence>
<comment type="catalytic activity">
    <reaction evidence="8">
        <text>L-threonyl-[protein] + ATP = O-phospho-L-threonyl-[protein] + ADP + H(+)</text>
        <dbReference type="Rhea" id="RHEA:46608"/>
        <dbReference type="Rhea" id="RHEA-COMP:11060"/>
        <dbReference type="Rhea" id="RHEA-COMP:11605"/>
        <dbReference type="ChEBI" id="CHEBI:15378"/>
        <dbReference type="ChEBI" id="CHEBI:30013"/>
        <dbReference type="ChEBI" id="CHEBI:30616"/>
        <dbReference type="ChEBI" id="CHEBI:61977"/>
        <dbReference type="ChEBI" id="CHEBI:456216"/>
        <dbReference type="EC" id="2.7.11.1"/>
    </reaction>
</comment>
<name>A0A179I230_CORDF</name>
<proteinExistence type="predicted"/>
<evidence type="ECO:0000256" key="5">
    <source>
        <dbReference type="ARBA" id="ARBA00019973"/>
    </source>
</evidence>
<evidence type="ECO:0000256" key="6">
    <source>
        <dbReference type="ARBA" id="ARBA00030980"/>
    </source>
</evidence>
<dbReference type="AlphaFoldDB" id="A0A179I230"/>
<dbReference type="InterPro" id="IPR008266">
    <property type="entry name" value="Tyr_kinase_AS"/>
</dbReference>
<dbReference type="SUPFAM" id="SSF56112">
    <property type="entry name" value="Protein kinase-like (PK-like)"/>
    <property type="match status" value="1"/>
</dbReference>
<dbReference type="InterPro" id="IPR000719">
    <property type="entry name" value="Prot_kinase_dom"/>
</dbReference>
<dbReference type="PROSITE" id="PS50011">
    <property type="entry name" value="PROTEIN_KINASE_DOM"/>
    <property type="match status" value="1"/>
</dbReference>